<gene>
    <name evidence="4" type="ORF">H9871_00715</name>
</gene>
<protein>
    <submittedName>
        <fullName evidence="4">Tripartite tricarboxylate transporter TctB family protein</fullName>
    </submittedName>
</protein>
<evidence type="ECO:0000256" key="2">
    <source>
        <dbReference type="SAM" id="Phobius"/>
    </source>
</evidence>
<accession>A0A9D1S052</accession>
<feature type="region of interest" description="Disordered" evidence="1">
    <location>
        <begin position="67"/>
        <end position="102"/>
    </location>
</feature>
<organism evidence="4 5">
    <name type="scientific">Candidatus Nesterenkonia stercoripullorum</name>
    <dbReference type="NCBI Taxonomy" id="2838701"/>
    <lineage>
        <taxon>Bacteria</taxon>
        <taxon>Bacillati</taxon>
        <taxon>Actinomycetota</taxon>
        <taxon>Actinomycetes</taxon>
        <taxon>Micrococcales</taxon>
        <taxon>Micrococcaceae</taxon>
        <taxon>Nesterenkonia</taxon>
    </lineage>
</organism>
<keyword evidence="2" id="KW-0812">Transmembrane</keyword>
<feature type="transmembrane region" description="Helical" evidence="2">
    <location>
        <begin position="114"/>
        <end position="146"/>
    </location>
</feature>
<feature type="domain" description="DUF1468" evidence="3">
    <location>
        <begin position="15"/>
        <end position="179"/>
    </location>
</feature>
<reference evidence="4" key="1">
    <citation type="journal article" date="2021" name="PeerJ">
        <title>Extensive microbial diversity within the chicken gut microbiome revealed by metagenomics and culture.</title>
        <authorList>
            <person name="Gilroy R."/>
            <person name="Ravi A."/>
            <person name="Getino M."/>
            <person name="Pursley I."/>
            <person name="Horton D.L."/>
            <person name="Alikhan N.F."/>
            <person name="Baker D."/>
            <person name="Gharbi K."/>
            <person name="Hall N."/>
            <person name="Watson M."/>
            <person name="Adriaenssens E.M."/>
            <person name="Foster-Nyarko E."/>
            <person name="Jarju S."/>
            <person name="Secka A."/>
            <person name="Antonio M."/>
            <person name="Oren A."/>
            <person name="Chaudhuri R.R."/>
            <person name="La Ragione R."/>
            <person name="Hildebrand F."/>
            <person name="Pallen M.J."/>
        </authorList>
    </citation>
    <scope>NUCLEOTIDE SEQUENCE</scope>
    <source>
        <strain evidence="4">ChiHejej3B27-3195</strain>
    </source>
</reference>
<dbReference type="Pfam" id="PF07331">
    <property type="entry name" value="TctB"/>
    <property type="match status" value="1"/>
</dbReference>
<dbReference type="InterPro" id="IPR009936">
    <property type="entry name" value="DUF1468"/>
</dbReference>
<proteinExistence type="predicted"/>
<keyword evidence="2" id="KW-1133">Transmembrane helix</keyword>
<evidence type="ECO:0000259" key="3">
    <source>
        <dbReference type="Pfam" id="PF07331"/>
    </source>
</evidence>
<feature type="transmembrane region" description="Helical" evidence="2">
    <location>
        <begin position="152"/>
        <end position="170"/>
    </location>
</feature>
<keyword evidence="2" id="KW-0472">Membrane</keyword>
<evidence type="ECO:0000256" key="1">
    <source>
        <dbReference type="SAM" id="MobiDB-lite"/>
    </source>
</evidence>
<reference evidence="4" key="2">
    <citation type="submission" date="2021-04" db="EMBL/GenBank/DDBJ databases">
        <authorList>
            <person name="Gilroy R."/>
        </authorList>
    </citation>
    <scope>NUCLEOTIDE SEQUENCE</scope>
    <source>
        <strain evidence="4">ChiHejej3B27-3195</strain>
    </source>
</reference>
<dbReference type="AlphaFoldDB" id="A0A9D1S052"/>
<dbReference type="EMBL" id="DXGD01000028">
    <property type="protein sequence ID" value="HIW98644.1"/>
    <property type="molecule type" value="Genomic_DNA"/>
</dbReference>
<feature type="compositionally biased region" description="Acidic residues" evidence="1">
    <location>
        <begin position="75"/>
        <end position="93"/>
    </location>
</feature>
<name>A0A9D1S052_9MICC</name>
<evidence type="ECO:0000313" key="5">
    <source>
        <dbReference type="Proteomes" id="UP000824151"/>
    </source>
</evidence>
<comment type="caution">
    <text evidence="4">The sequence shown here is derived from an EMBL/GenBank/DDBJ whole genome shotgun (WGS) entry which is preliminary data.</text>
</comment>
<evidence type="ECO:0000313" key="4">
    <source>
        <dbReference type="EMBL" id="HIW98644.1"/>
    </source>
</evidence>
<sequence>MKKFPLASSLWFVAGVALLLAVLATVPSADGLFYQLPRFWPGTAVALMLIGGAAVLVGELRKRRSHAPASPEAVESTDAEPAEAEPTDAEPADADASGAKDPNGEEIHQPWAHVLIVLAIVAYIAVIEIAGFILATSLLFFAIATIMRAKGLIKVLVISLGVGLVTAYFFGNVLSVPLPRGLGVLADLSRLIY</sequence>
<dbReference type="Proteomes" id="UP000824151">
    <property type="component" value="Unassembled WGS sequence"/>
</dbReference>
<feature type="transmembrane region" description="Helical" evidence="2">
    <location>
        <begin position="39"/>
        <end position="58"/>
    </location>
</feature>